<dbReference type="PANTHER" id="PTHR30349:SF82">
    <property type="entry name" value="INTEGRASE_RECOMBINASE YOEC-RELATED"/>
    <property type="match status" value="1"/>
</dbReference>
<dbReference type="InterPro" id="IPR050090">
    <property type="entry name" value="Tyrosine_recombinase_XerCD"/>
</dbReference>
<reference evidence="3 4" key="1">
    <citation type="submission" date="2018-08" db="EMBL/GenBank/DDBJ databases">
        <title>A genome reference for cultivated species of the human gut microbiota.</title>
        <authorList>
            <person name="Zou Y."/>
            <person name="Xue W."/>
            <person name="Luo G."/>
        </authorList>
    </citation>
    <scope>NUCLEOTIDE SEQUENCE [LARGE SCALE GENOMIC DNA]</scope>
    <source>
        <strain evidence="3 4">AM27-32LB</strain>
    </source>
</reference>
<keyword evidence="1" id="KW-0233">DNA recombination</keyword>
<dbReference type="Gene3D" id="1.10.443.10">
    <property type="entry name" value="Intergrase catalytic core"/>
    <property type="match status" value="1"/>
</dbReference>
<dbReference type="RefSeq" id="WP_151190452.1">
    <property type="nucleotide sequence ID" value="NZ_JAQEBC010000002.1"/>
</dbReference>
<dbReference type="Proteomes" id="UP000283928">
    <property type="component" value="Unassembled WGS sequence"/>
</dbReference>
<comment type="caution">
    <text evidence="3">The sequence shown here is derived from an EMBL/GenBank/DDBJ whole genome shotgun (WGS) entry which is preliminary data.</text>
</comment>
<evidence type="ECO:0000313" key="3">
    <source>
        <dbReference type="EMBL" id="RHE69260.1"/>
    </source>
</evidence>
<evidence type="ECO:0000313" key="4">
    <source>
        <dbReference type="Proteomes" id="UP000283928"/>
    </source>
</evidence>
<proteinExistence type="predicted"/>
<dbReference type="AlphaFoldDB" id="A0A414K5A4"/>
<dbReference type="Pfam" id="PF00589">
    <property type="entry name" value="Phage_integrase"/>
    <property type="match status" value="1"/>
</dbReference>
<dbReference type="GO" id="GO:0006310">
    <property type="term" value="P:DNA recombination"/>
    <property type="evidence" value="ECO:0007669"/>
    <property type="project" value="UniProtKB-KW"/>
</dbReference>
<dbReference type="GO" id="GO:0003677">
    <property type="term" value="F:DNA binding"/>
    <property type="evidence" value="ECO:0007669"/>
    <property type="project" value="InterPro"/>
</dbReference>
<name>A0A414K5A4_9FIRM</name>
<dbReference type="InterPro" id="IPR002104">
    <property type="entry name" value="Integrase_catalytic"/>
</dbReference>
<evidence type="ECO:0000259" key="2">
    <source>
        <dbReference type="PROSITE" id="PS51898"/>
    </source>
</evidence>
<sequence length="192" mass="22144">MNKKTVALTAEQYEKIIKTMMPGFIDMNQKKVKPNRRIATALTLEANLGLRIGDILKLRLSDIVHDGDRYRLDIIEQKTGKKREFTVPLEIYVYIQNYALENNIKATAKLFDISERAVNKHLQKVCTYLGFSGIGSHSFRKFFATSIYNNNKHDINLVRILLQHSSIAVTQRYIGIQSEEIEEALQKHVHLI</sequence>
<organism evidence="3 4">
    <name type="scientific">Blautia obeum</name>
    <dbReference type="NCBI Taxonomy" id="40520"/>
    <lineage>
        <taxon>Bacteria</taxon>
        <taxon>Bacillati</taxon>
        <taxon>Bacillota</taxon>
        <taxon>Clostridia</taxon>
        <taxon>Lachnospirales</taxon>
        <taxon>Lachnospiraceae</taxon>
        <taxon>Blautia</taxon>
    </lineage>
</organism>
<protein>
    <submittedName>
        <fullName evidence="3">Integrase</fullName>
    </submittedName>
</protein>
<dbReference type="SUPFAM" id="SSF56349">
    <property type="entry name" value="DNA breaking-rejoining enzymes"/>
    <property type="match status" value="1"/>
</dbReference>
<evidence type="ECO:0000256" key="1">
    <source>
        <dbReference type="ARBA" id="ARBA00023172"/>
    </source>
</evidence>
<dbReference type="InterPro" id="IPR011010">
    <property type="entry name" value="DNA_brk_join_enz"/>
</dbReference>
<dbReference type="EMBL" id="QSKO01000042">
    <property type="protein sequence ID" value="RHE69260.1"/>
    <property type="molecule type" value="Genomic_DNA"/>
</dbReference>
<accession>A0A414K5A4</accession>
<dbReference type="GO" id="GO:0015074">
    <property type="term" value="P:DNA integration"/>
    <property type="evidence" value="ECO:0007669"/>
    <property type="project" value="InterPro"/>
</dbReference>
<dbReference type="InterPro" id="IPR013762">
    <property type="entry name" value="Integrase-like_cat_sf"/>
</dbReference>
<dbReference type="PANTHER" id="PTHR30349">
    <property type="entry name" value="PHAGE INTEGRASE-RELATED"/>
    <property type="match status" value="1"/>
</dbReference>
<dbReference type="PROSITE" id="PS51898">
    <property type="entry name" value="TYR_RECOMBINASE"/>
    <property type="match status" value="1"/>
</dbReference>
<gene>
    <name evidence="3" type="ORF">DW723_16850</name>
</gene>
<feature type="domain" description="Tyr recombinase" evidence="2">
    <location>
        <begin position="3"/>
        <end position="186"/>
    </location>
</feature>